<dbReference type="Pfam" id="PF12351">
    <property type="entry name" value="Fig1"/>
    <property type="match status" value="1"/>
</dbReference>
<proteinExistence type="predicted"/>
<keyword evidence="2" id="KW-0472">Membrane</keyword>
<feature type="transmembrane region" description="Helical" evidence="2">
    <location>
        <begin position="185"/>
        <end position="203"/>
    </location>
</feature>
<protein>
    <submittedName>
        <fullName evidence="3">Ca2+ regulator and membrane fusion protein Fig1-domain-containing protein</fullName>
    </submittedName>
</protein>
<evidence type="ECO:0000313" key="3">
    <source>
        <dbReference type="EMBL" id="KAK4239395.1"/>
    </source>
</evidence>
<evidence type="ECO:0000313" key="4">
    <source>
        <dbReference type="Proteomes" id="UP001303760"/>
    </source>
</evidence>
<dbReference type="GO" id="GO:0016020">
    <property type="term" value="C:membrane"/>
    <property type="evidence" value="ECO:0007669"/>
    <property type="project" value="InterPro"/>
</dbReference>
<feature type="region of interest" description="Disordered" evidence="1">
    <location>
        <begin position="103"/>
        <end position="123"/>
    </location>
</feature>
<reference evidence="3" key="2">
    <citation type="submission" date="2023-05" db="EMBL/GenBank/DDBJ databases">
        <authorList>
            <consortium name="Lawrence Berkeley National Laboratory"/>
            <person name="Steindorff A."/>
            <person name="Hensen N."/>
            <person name="Bonometti L."/>
            <person name="Westerberg I."/>
            <person name="Brannstrom I.O."/>
            <person name="Guillou S."/>
            <person name="Cros-Aarteil S."/>
            <person name="Calhoun S."/>
            <person name="Haridas S."/>
            <person name="Kuo A."/>
            <person name="Mondo S."/>
            <person name="Pangilinan J."/>
            <person name="Riley R."/>
            <person name="Labutti K."/>
            <person name="Andreopoulos B."/>
            <person name="Lipzen A."/>
            <person name="Chen C."/>
            <person name="Yanf M."/>
            <person name="Daum C."/>
            <person name="Ng V."/>
            <person name="Clum A."/>
            <person name="Ohm R."/>
            <person name="Martin F."/>
            <person name="Silar P."/>
            <person name="Natvig D."/>
            <person name="Lalanne C."/>
            <person name="Gautier V."/>
            <person name="Ament-Velasquez S.L."/>
            <person name="Kruys A."/>
            <person name="Hutchinson M.I."/>
            <person name="Powell A.J."/>
            <person name="Barry K."/>
            <person name="Miller A.N."/>
            <person name="Grigoriev I.V."/>
            <person name="Debuchy R."/>
            <person name="Gladieux P."/>
            <person name="Thoren M.H."/>
            <person name="Johannesson H."/>
        </authorList>
    </citation>
    <scope>NUCLEOTIDE SEQUENCE</scope>
    <source>
        <strain evidence="3">CBS 532.94</strain>
    </source>
</reference>
<feature type="transmembrane region" description="Helical" evidence="2">
    <location>
        <begin position="142"/>
        <end position="164"/>
    </location>
</feature>
<feature type="transmembrane region" description="Helical" evidence="2">
    <location>
        <begin position="20"/>
        <end position="39"/>
    </location>
</feature>
<dbReference type="EMBL" id="MU860065">
    <property type="protein sequence ID" value="KAK4239395.1"/>
    <property type="molecule type" value="Genomic_DNA"/>
</dbReference>
<sequence>MTLLKNLAKLYFTPYGMLRYAPYLLIVPIIVFQALSLTGCVSTSPGVPNIYIVSLRPNNNATDDPLQVRIGYFGICGIDEEGKRCQSASGRSVETLRADLFPEVFGPNNNNNSSSSSNTTASANGDEITDLVSTAIDLQSRIFISVLAGAAVLFLLGIAALVLYKRDVSTGWDEHPRRSAIIRRVTYGMLFGSAGLAFAAALATSESAGALEYTTSDTAHATVLIHAGRTLQVLQWVAFGFETLFALAVPFLVAYRAPPVAEEWKGEA</sequence>
<feature type="compositionally biased region" description="Low complexity" evidence="1">
    <location>
        <begin position="108"/>
        <end position="123"/>
    </location>
</feature>
<comment type="caution">
    <text evidence="3">The sequence shown here is derived from an EMBL/GenBank/DDBJ whole genome shotgun (WGS) entry which is preliminary data.</text>
</comment>
<name>A0AAN7CCS4_9PEZI</name>
<dbReference type="AlphaFoldDB" id="A0AAN7CCS4"/>
<organism evidence="3 4">
    <name type="scientific">Achaetomium macrosporum</name>
    <dbReference type="NCBI Taxonomy" id="79813"/>
    <lineage>
        <taxon>Eukaryota</taxon>
        <taxon>Fungi</taxon>
        <taxon>Dikarya</taxon>
        <taxon>Ascomycota</taxon>
        <taxon>Pezizomycotina</taxon>
        <taxon>Sordariomycetes</taxon>
        <taxon>Sordariomycetidae</taxon>
        <taxon>Sordariales</taxon>
        <taxon>Chaetomiaceae</taxon>
        <taxon>Achaetomium</taxon>
    </lineage>
</organism>
<dbReference type="Proteomes" id="UP001303760">
    <property type="component" value="Unassembled WGS sequence"/>
</dbReference>
<keyword evidence="4" id="KW-1185">Reference proteome</keyword>
<dbReference type="InterPro" id="IPR033481">
    <property type="entry name" value="Dni1/Fig1"/>
</dbReference>
<evidence type="ECO:0000256" key="2">
    <source>
        <dbReference type="SAM" id="Phobius"/>
    </source>
</evidence>
<keyword evidence="2" id="KW-1133">Transmembrane helix</keyword>
<gene>
    <name evidence="3" type="ORF">C8A03DRAFT_32567</name>
</gene>
<accession>A0AAN7CCS4</accession>
<reference evidence="3" key="1">
    <citation type="journal article" date="2023" name="Mol. Phylogenet. Evol.">
        <title>Genome-scale phylogeny and comparative genomics of the fungal order Sordariales.</title>
        <authorList>
            <person name="Hensen N."/>
            <person name="Bonometti L."/>
            <person name="Westerberg I."/>
            <person name="Brannstrom I.O."/>
            <person name="Guillou S."/>
            <person name="Cros-Aarteil S."/>
            <person name="Calhoun S."/>
            <person name="Haridas S."/>
            <person name="Kuo A."/>
            <person name="Mondo S."/>
            <person name="Pangilinan J."/>
            <person name="Riley R."/>
            <person name="LaButti K."/>
            <person name="Andreopoulos B."/>
            <person name="Lipzen A."/>
            <person name="Chen C."/>
            <person name="Yan M."/>
            <person name="Daum C."/>
            <person name="Ng V."/>
            <person name="Clum A."/>
            <person name="Steindorff A."/>
            <person name="Ohm R.A."/>
            <person name="Martin F."/>
            <person name="Silar P."/>
            <person name="Natvig D.O."/>
            <person name="Lalanne C."/>
            <person name="Gautier V."/>
            <person name="Ament-Velasquez S.L."/>
            <person name="Kruys A."/>
            <person name="Hutchinson M.I."/>
            <person name="Powell A.J."/>
            <person name="Barry K."/>
            <person name="Miller A.N."/>
            <person name="Grigoriev I.V."/>
            <person name="Debuchy R."/>
            <person name="Gladieux P."/>
            <person name="Hiltunen Thoren M."/>
            <person name="Johannesson H."/>
        </authorList>
    </citation>
    <scope>NUCLEOTIDE SEQUENCE</scope>
    <source>
        <strain evidence="3">CBS 532.94</strain>
    </source>
</reference>
<feature type="transmembrane region" description="Helical" evidence="2">
    <location>
        <begin position="233"/>
        <end position="255"/>
    </location>
</feature>
<evidence type="ECO:0000256" key="1">
    <source>
        <dbReference type="SAM" id="MobiDB-lite"/>
    </source>
</evidence>
<keyword evidence="2" id="KW-0812">Transmembrane</keyword>